<dbReference type="AlphaFoldDB" id="A0AAD5VPL2"/>
<organism evidence="1 2">
    <name type="scientific">Leucocoprinus birnbaumii</name>
    <dbReference type="NCBI Taxonomy" id="56174"/>
    <lineage>
        <taxon>Eukaryota</taxon>
        <taxon>Fungi</taxon>
        <taxon>Dikarya</taxon>
        <taxon>Basidiomycota</taxon>
        <taxon>Agaricomycotina</taxon>
        <taxon>Agaricomycetes</taxon>
        <taxon>Agaricomycetidae</taxon>
        <taxon>Agaricales</taxon>
        <taxon>Agaricineae</taxon>
        <taxon>Agaricaceae</taxon>
        <taxon>Leucocoprinus</taxon>
    </lineage>
</organism>
<name>A0AAD5VPL2_9AGAR</name>
<evidence type="ECO:0000313" key="1">
    <source>
        <dbReference type="EMBL" id="KAJ3566047.1"/>
    </source>
</evidence>
<dbReference type="Proteomes" id="UP001213000">
    <property type="component" value="Unassembled WGS sequence"/>
</dbReference>
<reference evidence="1" key="1">
    <citation type="submission" date="2022-07" db="EMBL/GenBank/DDBJ databases">
        <title>Genome Sequence of Leucocoprinus birnbaumii.</title>
        <authorList>
            <person name="Buettner E."/>
        </authorList>
    </citation>
    <scope>NUCLEOTIDE SEQUENCE</scope>
    <source>
        <strain evidence="1">VT141</strain>
    </source>
</reference>
<keyword evidence="2" id="KW-1185">Reference proteome</keyword>
<evidence type="ECO:0000313" key="2">
    <source>
        <dbReference type="Proteomes" id="UP001213000"/>
    </source>
</evidence>
<gene>
    <name evidence="1" type="ORF">NP233_g7248</name>
</gene>
<sequence length="378" mass="42256">MSQQHVKKVRLAGYIKPGSVIQTGYRFYFTVTRPNLGSALSDEWADAINAILEASREEGKVDGNLTVRVPVNVTREELRVEADTKAIKLFSTEIGDLSPNDCESLFERQPSLLGMDLEVRRCIRSFPWAQKAACVYECYAAAIAWLPVHFVHIEQLDAAFGRIAHIPTFGGRTDFSDRVGWKSEGRRSFLYERHAPKSHDFTDSHAPIIAVGVVLEDHHRLGPTGTYTVGSQHGNLAAARLNMALGCPEGDDRFKLAWRTTLGHLERFISAKMKNGPVNEQCRMIQGGDEPSIRFSAPLFEPKDPENPEEGDDDIYDWEVPSELQSELDALKNSHRVMPVGVFDADLRPIAAVDVPRLTLGSLVEVAFEVKHWLSDFD</sequence>
<proteinExistence type="predicted"/>
<dbReference type="EMBL" id="JANIEX010000517">
    <property type="protein sequence ID" value="KAJ3566047.1"/>
    <property type="molecule type" value="Genomic_DNA"/>
</dbReference>
<comment type="caution">
    <text evidence="1">The sequence shown here is derived from an EMBL/GenBank/DDBJ whole genome shotgun (WGS) entry which is preliminary data.</text>
</comment>
<protein>
    <submittedName>
        <fullName evidence="1">Uncharacterized protein</fullName>
    </submittedName>
</protein>
<accession>A0AAD5VPL2</accession>